<dbReference type="EMBL" id="FNNP01000011">
    <property type="protein sequence ID" value="SDX76639.1"/>
    <property type="molecule type" value="Genomic_DNA"/>
</dbReference>
<keyword evidence="1" id="KW-0812">Transmembrane</keyword>
<keyword evidence="1" id="KW-1133">Transmembrane helix</keyword>
<gene>
    <name evidence="2" type="ORF">SAMN05444358_1119</name>
</gene>
<accession>A0A1H3EFE0</accession>
<feature type="transmembrane region" description="Helical" evidence="1">
    <location>
        <begin position="48"/>
        <end position="65"/>
    </location>
</feature>
<evidence type="ECO:0000256" key="1">
    <source>
        <dbReference type="SAM" id="Phobius"/>
    </source>
</evidence>
<dbReference type="Proteomes" id="UP000183400">
    <property type="component" value="Unassembled WGS sequence"/>
</dbReference>
<protein>
    <submittedName>
        <fullName evidence="2">Uncharacterized protein</fullName>
    </submittedName>
</protein>
<feature type="transmembrane region" description="Helical" evidence="1">
    <location>
        <begin position="119"/>
        <end position="139"/>
    </location>
</feature>
<name>A0A1H3EFE0_9RHOB</name>
<dbReference type="RefSeq" id="WP_074738752.1">
    <property type="nucleotide sequence ID" value="NZ_FNNP01000011.1"/>
</dbReference>
<evidence type="ECO:0000313" key="2">
    <source>
        <dbReference type="EMBL" id="SDX76639.1"/>
    </source>
</evidence>
<dbReference type="AlphaFoldDB" id="A0A1H3EFE0"/>
<dbReference type="Pfam" id="PF20358">
    <property type="entry name" value="DUF6653"/>
    <property type="match status" value="1"/>
</dbReference>
<sequence>MDIARFSERLMGMKDEVWLRHANPWSVWTRVLTPLPLLALALWSRAWIGYWAWLAVGVVLVWIWINPRAFSRPETFDSWSAQGVLGERVWLRHRDKVAAHHKRTANAVAFASGMGLLPFAYGLWAFDLGFTCLGIVVISGGKMWFVDRMAWVWSDFLRDSGTLDDLTIGS</sequence>
<evidence type="ECO:0000313" key="3">
    <source>
        <dbReference type="Proteomes" id="UP000183400"/>
    </source>
</evidence>
<dbReference type="InterPro" id="IPR046595">
    <property type="entry name" value="DUF6653"/>
</dbReference>
<dbReference type="OrthoDB" id="1442233at2"/>
<proteinExistence type="predicted"/>
<reference evidence="3" key="1">
    <citation type="submission" date="2016-10" db="EMBL/GenBank/DDBJ databases">
        <authorList>
            <person name="Varghese N."/>
            <person name="Submissions S."/>
        </authorList>
    </citation>
    <scope>NUCLEOTIDE SEQUENCE [LARGE SCALE GENOMIC DNA]</scope>
    <source>
        <strain evidence="3">DSM 27839</strain>
    </source>
</reference>
<keyword evidence="3" id="KW-1185">Reference proteome</keyword>
<organism evidence="2 3">
    <name type="scientific">Ruegeria halocynthiae</name>
    <dbReference type="NCBI Taxonomy" id="985054"/>
    <lineage>
        <taxon>Bacteria</taxon>
        <taxon>Pseudomonadati</taxon>
        <taxon>Pseudomonadota</taxon>
        <taxon>Alphaproteobacteria</taxon>
        <taxon>Rhodobacterales</taxon>
        <taxon>Roseobacteraceae</taxon>
        <taxon>Ruegeria</taxon>
    </lineage>
</organism>
<keyword evidence="1" id="KW-0472">Membrane</keyword>